<gene>
    <name evidence="2" type="ORF">ALEPTO_LOCUS9814</name>
</gene>
<evidence type="ECO:0000256" key="1">
    <source>
        <dbReference type="SAM" id="MobiDB-lite"/>
    </source>
</evidence>
<dbReference type="EMBL" id="CAJVPS010008629">
    <property type="protein sequence ID" value="CAG8644385.1"/>
    <property type="molecule type" value="Genomic_DNA"/>
</dbReference>
<sequence length="80" mass="9249">MTPIRHNSAKNLIHLVPLDERFNEMNQSNKEAGDETGEQRTHKINLENNETTKEEYKLKLGDEIAQGMFSHTMKINGRLL</sequence>
<evidence type="ECO:0000313" key="3">
    <source>
        <dbReference type="Proteomes" id="UP000789508"/>
    </source>
</evidence>
<keyword evidence="3" id="KW-1185">Reference proteome</keyword>
<feature type="compositionally biased region" description="Basic and acidic residues" evidence="1">
    <location>
        <begin position="31"/>
        <end position="49"/>
    </location>
</feature>
<dbReference type="Proteomes" id="UP000789508">
    <property type="component" value="Unassembled WGS sequence"/>
</dbReference>
<reference evidence="2" key="1">
    <citation type="submission" date="2021-06" db="EMBL/GenBank/DDBJ databases">
        <authorList>
            <person name="Kallberg Y."/>
            <person name="Tangrot J."/>
            <person name="Rosling A."/>
        </authorList>
    </citation>
    <scope>NUCLEOTIDE SEQUENCE</scope>
    <source>
        <strain evidence="2">FL130A</strain>
    </source>
</reference>
<evidence type="ECO:0000313" key="2">
    <source>
        <dbReference type="EMBL" id="CAG8644385.1"/>
    </source>
</evidence>
<dbReference type="AlphaFoldDB" id="A0A9N9DR46"/>
<comment type="caution">
    <text evidence="2">The sequence shown here is derived from an EMBL/GenBank/DDBJ whole genome shotgun (WGS) entry which is preliminary data.</text>
</comment>
<organism evidence="2 3">
    <name type="scientific">Ambispora leptoticha</name>
    <dbReference type="NCBI Taxonomy" id="144679"/>
    <lineage>
        <taxon>Eukaryota</taxon>
        <taxon>Fungi</taxon>
        <taxon>Fungi incertae sedis</taxon>
        <taxon>Mucoromycota</taxon>
        <taxon>Glomeromycotina</taxon>
        <taxon>Glomeromycetes</taxon>
        <taxon>Archaeosporales</taxon>
        <taxon>Ambisporaceae</taxon>
        <taxon>Ambispora</taxon>
    </lineage>
</organism>
<protein>
    <submittedName>
        <fullName evidence="2">14657_t:CDS:1</fullName>
    </submittedName>
</protein>
<proteinExistence type="predicted"/>
<accession>A0A9N9DR46</accession>
<feature type="region of interest" description="Disordered" evidence="1">
    <location>
        <begin position="25"/>
        <end position="49"/>
    </location>
</feature>
<name>A0A9N9DR46_9GLOM</name>